<protein>
    <submittedName>
        <fullName evidence="1">Uncharacterized protein</fullName>
    </submittedName>
</protein>
<reference evidence="1" key="1">
    <citation type="submission" date="2021-06" db="EMBL/GenBank/DDBJ databases">
        <authorList>
            <person name="Hodson N. C."/>
            <person name="Mongue J. A."/>
            <person name="Jaron S. K."/>
        </authorList>
    </citation>
    <scope>NUCLEOTIDE SEQUENCE</scope>
</reference>
<proteinExistence type="predicted"/>
<accession>A0A8J2K7M7</accession>
<dbReference type="AlphaFoldDB" id="A0A8J2K7M7"/>
<name>A0A8J2K7M7_9HEXA</name>
<comment type="caution">
    <text evidence="1">The sequence shown here is derived from an EMBL/GenBank/DDBJ whole genome shotgun (WGS) entry which is preliminary data.</text>
</comment>
<keyword evidence="2" id="KW-1185">Reference proteome</keyword>
<gene>
    <name evidence="1" type="ORF">AFUS01_LOCUS19587</name>
</gene>
<dbReference type="Proteomes" id="UP000708208">
    <property type="component" value="Unassembled WGS sequence"/>
</dbReference>
<evidence type="ECO:0000313" key="1">
    <source>
        <dbReference type="EMBL" id="CAG7730974.1"/>
    </source>
</evidence>
<evidence type="ECO:0000313" key="2">
    <source>
        <dbReference type="Proteomes" id="UP000708208"/>
    </source>
</evidence>
<organism evidence="1 2">
    <name type="scientific">Allacma fusca</name>
    <dbReference type="NCBI Taxonomy" id="39272"/>
    <lineage>
        <taxon>Eukaryota</taxon>
        <taxon>Metazoa</taxon>
        <taxon>Ecdysozoa</taxon>
        <taxon>Arthropoda</taxon>
        <taxon>Hexapoda</taxon>
        <taxon>Collembola</taxon>
        <taxon>Symphypleona</taxon>
        <taxon>Sminthuridae</taxon>
        <taxon>Allacma</taxon>
    </lineage>
</organism>
<dbReference type="EMBL" id="CAJVCH010203674">
    <property type="protein sequence ID" value="CAG7730974.1"/>
    <property type="molecule type" value="Genomic_DNA"/>
</dbReference>
<sequence>MLTGDDHSGGREVERFYCVAESPAKITRTGVGKNDIYLMSSLPLIMMTARPSHMREAQGSVPLIAEFEVGR</sequence>